<dbReference type="Gene3D" id="3.30.1130.10">
    <property type="match status" value="1"/>
</dbReference>
<comment type="catalytic activity">
    <reaction evidence="1 6">
        <text>GTP + H2O = 7,8-dihydroneopterin 3'-triphosphate + formate + H(+)</text>
        <dbReference type="Rhea" id="RHEA:17473"/>
        <dbReference type="ChEBI" id="CHEBI:15377"/>
        <dbReference type="ChEBI" id="CHEBI:15378"/>
        <dbReference type="ChEBI" id="CHEBI:15740"/>
        <dbReference type="ChEBI" id="CHEBI:37565"/>
        <dbReference type="ChEBI" id="CHEBI:58462"/>
        <dbReference type="EC" id="3.5.4.16"/>
    </reaction>
</comment>
<dbReference type="RefSeq" id="WP_277577541.1">
    <property type="nucleotide sequence ID" value="NZ_JANRMI010000002.1"/>
</dbReference>
<dbReference type="HAMAP" id="MF_00223">
    <property type="entry name" value="FolE"/>
    <property type="match status" value="1"/>
</dbReference>
<protein>
    <recommendedName>
        <fullName evidence="6">GTP cyclohydrolase 1</fullName>
        <ecNumber evidence="6">3.5.4.16</ecNumber>
    </recommendedName>
    <alternativeName>
        <fullName evidence="6">GTP cyclohydrolase I</fullName>
        <shortName evidence="6">GTP-CH-I</shortName>
    </alternativeName>
</protein>
<keyword evidence="9" id="KW-1185">Reference proteome</keyword>
<comment type="similarity">
    <text evidence="3 6">Belongs to the GTP cyclohydrolase I family.</text>
</comment>
<dbReference type="NCBIfam" id="NF006824">
    <property type="entry name" value="PRK09347.1-1"/>
    <property type="match status" value="1"/>
</dbReference>
<organism evidence="8 9">
    <name type="scientific">Bdellovibrio svalbardensis</name>
    <dbReference type="NCBI Taxonomy" id="2972972"/>
    <lineage>
        <taxon>Bacteria</taxon>
        <taxon>Pseudomonadati</taxon>
        <taxon>Bdellovibrionota</taxon>
        <taxon>Bdellovibrionia</taxon>
        <taxon>Bdellovibrionales</taxon>
        <taxon>Pseudobdellovibrionaceae</taxon>
        <taxon>Bdellovibrio</taxon>
    </lineage>
</organism>
<reference evidence="8" key="1">
    <citation type="submission" date="2022-08" db="EMBL/GenBank/DDBJ databases">
        <title>Novel Bdellovibrio Species Isolated from Svalbard: Designation Bdellovibrio svalbardensis.</title>
        <authorList>
            <person name="Mitchell R.J."/>
            <person name="Choi S.Y."/>
        </authorList>
    </citation>
    <scope>NUCLEOTIDE SEQUENCE</scope>
    <source>
        <strain evidence="8">PAP01</strain>
    </source>
</reference>
<dbReference type="InterPro" id="IPR018234">
    <property type="entry name" value="GTP_CycHdrlase_I_CS"/>
</dbReference>
<evidence type="ECO:0000256" key="1">
    <source>
        <dbReference type="ARBA" id="ARBA00001052"/>
    </source>
</evidence>
<keyword evidence="4 6" id="KW-0554">One-carbon metabolism</keyword>
<name>A0ABT6DLQ0_9BACT</name>
<dbReference type="GO" id="GO:0003934">
    <property type="term" value="F:GTP cyclohydrolase I activity"/>
    <property type="evidence" value="ECO:0007669"/>
    <property type="project" value="UniProtKB-EC"/>
</dbReference>
<evidence type="ECO:0000313" key="8">
    <source>
        <dbReference type="EMBL" id="MDG0816063.1"/>
    </source>
</evidence>
<feature type="binding site" evidence="6">
    <location>
        <position position="121"/>
    </location>
    <ligand>
        <name>Zn(2+)</name>
        <dbReference type="ChEBI" id="CHEBI:29105"/>
    </ligand>
</feature>
<evidence type="ECO:0000256" key="6">
    <source>
        <dbReference type="HAMAP-Rule" id="MF_00223"/>
    </source>
</evidence>
<dbReference type="NCBIfam" id="NF006825">
    <property type="entry name" value="PRK09347.1-2"/>
    <property type="match status" value="1"/>
</dbReference>
<dbReference type="EC" id="3.5.4.16" evidence="6"/>
<dbReference type="NCBIfam" id="NF006826">
    <property type="entry name" value="PRK09347.1-3"/>
    <property type="match status" value="1"/>
</dbReference>
<keyword evidence="5 6" id="KW-0378">Hydrolase</keyword>
<dbReference type="InterPro" id="IPR043133">
    <property type="entry name" value="GTP-CH-I_C/QueF"/>
</dbReference>
<proteinExistence type="inferred from homology"/>
<feature type="binding site" evidence="6">
    <location>
        <position position="192"/>
    </location>
    <ligand>
        <name>Zn(2+)</name>
        <dbReference type="ChEBI" id="CHEBI:29105"/>
    </ligand>
</feature>
<dbReference type="NCBIfam" id="TIGR00063">
    <property type="entry name" value="folE"/>
    <property type="match status" value="1"/>
</dbReference>
<sequence length="231" mass="26479">MAKKSSKKKVSPKVEEAHVLPLSVKKILANVRPTPMIENGLSNEDKIEKITEKFTEILEVLGLDLKDDSLIDTPKRIAKMYVNEVFGGLDPHKFPKMTVIENTMKYDQMIVIQAIECLSFCEHHFLPIDGVATVAYIPNKKVIGLSKINRIVQYFSRRPQVQERLTKQIADCLQYVLETDHVAVHINAKHYCVMMRGIEDTHSTTATSDLRGHFKTLPETREEFLHHCRLK</sequence>
<keyword evidence="6" id="KW-0862">Zinc</keyword>
<evidence type="ECO:0000256" key="5">
    <source>
        <dbReference type="ARBA" id="ARBA00022801"/>
    </source>
</evidence>
<dbReference type="SUPFAM" id="SSF55620">
    <property type="entry name" value="Tetrahydrobiopterin biosynthesis enzymes-like"/>
    <property type="match status" value="1"/>
</dbReference>
<evidence type="ECO:0000259" key="7">
    <source>
        <dbReference type="Pfam" id="PF01227"/>
    </source>
</evidence>
<dbReference type="EMBL" id="JANRMI010000002">
    <property type="protein sequence ID" value="MDG0816063.1"/>
    <property type="molecule type" value="Genomic_DNA"/>
</dbReference>
<evidence type="ECO:0000256" key="3">
    <source>
        <dbReference type="ARBA" id="ARBA00008085"/>
    </source>
</evidence>
<keyword evidence="6" id="KW-0479">Metal-binding</keyword>
<dbReference type="Pfam" id="PF01227">
    <property type="entry name" value="GTP_cyclohydroI"/>
    <property type="match status" value="1"/>
</dbReference>
<dbReference type="PANTHER" id="PTHR11109">
    <property type="entry name" value="GTP CYCLOHYDROLASE I"/>
    <property type="match status" value="1"/>
</dbReference>
<gene>
    <name evidence="6 8" type="primary">folE</name>
    <name evidence="8" type="ORF">NWE73_06795</name>
</gene>
<dbReference type="PANTHER" id="PTHR11109:SF7">
    <property type="entry name" value="GTP CYCLOHYDROLASE 1"/>
    <property type="match status" value="1"/>
</dbReference>
<keyword evidence="6" id="KW-0342">GTP-binding</keyword>
<comment type="caution">
    <text evidence="8">The sequence shown here is derived from an EMBL/GenBank/DDBJ whole genome shotgun (WGS) entry which is preliminary data.</text>
</comment>
<dbReference type="InterPro" id="IPR001474">
    <property type="entry name" value="GTP_CycHdrlase_I"/>
</dbReference>
<accession>A0ABT6DLQ0</accession>
<keyword evidence="6" id="KW-0547">Nucleotide-binding</keyword>
<dbReference type="InterPro" id="IPR043134">
    <property type="entry name" value="GTP-CH-I_N"/>
</dbReference>
<evidence type="ECO:0000256" key="4">
    <source>
        <dbReference type="ARBA" id="ARBA00022563"/>
    </source>
</evidence>
<dbReference type="PROSITE" id="PS00860">
    <property type="entry name" value="GTP_CYCLOHYDROL_1_2"/>
    <property type="match status" value="1"/>
</dbReference>
<dbReference type="InterPro" id="IPR020602">
    <property type="entry name" value="GTP_CycHdrlase_I_dom"/>
</dbReference>
<feature type="domain" description="GTP cyclohydrolase I" evidence="7">
    <location>
        <begin position="50"/>
        <end position="228"/>
    </location>
</feature>
<feature type="binding site" evidence="6">
    <location>
        <position position="124"/>
    </location>
    <ligand>
        <name>Zn(2+)</name>
        <dbReference type="ChEBI" id="CHEBI:29105"/>
    </ligand>
</feature>
<evidence type="ECO:0000256" key="2">
    <source>
        <dbReference type="ARBA" id="ARBA00005080"/>
    </source>
</evidence>
<dbReference type="Gene3D" id="1.10.286.10">
    <property type="match status" value="1"/>
</dbReference>
<comment type="subunit">
    <text evidence="6">Homopolymer.</text>
</comment>
<comment type="pathway">
    <text evidence="2 6">Cofactor biosynthesis; 7,8-dihydroneopterin triphosphate biosynthesis; 7,8-dihydroneopterin triphosphate from GTP: step 1/1.</text>
</comment>
<evidence type="ECO:0000313" key="9">
    <source>
        <dbReference type="Proteomes" id="UP001152321"/>
    </source>
</evidence>
<dbReference type="Proteomes" id="UP001152321">
    <property type="component" value="Unassembled WGS sequence"/>
</dbReference>